<dbReference type="EMBL" id="BQXS01010355">
    <property type="protein sequence ID" value="GKT33612.1"/>
    <property type="molecule type" value="Genomic_DNA"/>
</dbReference>
<dbReference type="Proteomes" id="UP001057375">
    <property type="component" value="Unassembled WGS sequence"/>
</dbReference>
<accession>A0ABQ5KM76</accession>
<comment type="caution">
    <text evidence="1">The sequence shown here is derived from an EMBL/GenBank/DDBJ whole genome shotgun (WGS) entry which is preliminary data.</text>
</comment>
<sequence length="219" mass="24976">NVQGKLDQMIFKPSEKNIQLMAYKEGVNILDLKQSMAPSINWQDASARGVLELFRNMGLNHEPEVAEKLLGSGKNLEKDDDYKIKDNLKAVLLKMIEAEEQNDKRTVTATERSLNNLTGQQLMNKLETKQDTQTLFFHVPVEADGEIKDMKLYVNARKNGDALDWENSSLYFSIELKKYGETGIHLQAKDRLLSISVRNDNASFENAMKPLVRALQKEF</sequence>
<feature type="non-terminal residue" evidence="1">
    <location>
        <position position="1"/>
    </location>
</feature>
<proteinExistence type="predicted"/>
<reference evidence="1" key="1">
    <citation type="submission" date="2022-03" db="EMBL/GenBank/DDBJ databases">
        <title>Draft genome sequence of Aduncisulcus paluster, a free-living microaerophilic Fornicata.</title>
        <authorList>
            <person name="Yuyama I."/>
            <person name="Kume K."/>
            <person name="Tamura T."/>
            <person name="Inagaki Y."/>
            <person name="Hashimoto T."/>
        </authorList>
    </citation>
    <scope>NUCLEOTIDE SEQUENCE</scope>
    <source>
        <strain evidence="1">NY0171</strain>
    </source>
</reference>
<evidence type="ECO:0000313" key="1">
    <source>
        <dbReference type="EMBL" id="GKT33612.1"/>
    </source>
</evidence>
<organism evidence="1 2">
    <name type="scientific">Aduncisulcus paluster</name>
    <dbReference type="NCBI Taxonomy" id="2918883"/>
    <lineage>
        <taxon>Eukaryota</taxon>
        <taxon>Metamonada</taxon>
        <taxon>Carpediemonas-like organisms</taxon>
        <taxon>Aduncisulcus</taxon>
    </lineage>
</organism>
<name>A0ABQ5KM76_9EUKA</name>
<keyword evidence="2" id="KW-1185">Reference proteome</keyword>
<protein>
    <submittedName>
        <fullName evidence="1">Uncharacterized protein</fullName>
    </submittedName>
</protein>
<evidence type="ECO:0000313" key="2">
    <source>
        <dbReference type="Proteomes" id="UP001057375"/>
    </source>
</evidence>
<feature type="non-terminal residue" evidence="1">
    <location>
        <position position="219"/>
    </location>
</feature>
<gene>
    <name evidence="1" type="ORF">ADUPG1_007453</name>
</gene>